<accession>A0AAF0U9K0</accession>
<feature type="region of interest" description="Disordered" evidence="1">
    <location>
        <begin position="110"/>
        <end position="150"/>
    </location>
</feature>
<dbReference type="Proteomes" id="UP001234989">
    <property type="component" value="Chromosome 8"/>
</dbReference>
<dbReference type="GO" id="GO:0003676">
    <property type="term" value="F:nucleic acid binding"/>
    <property type="evidence" value="ECO:0007669"/>
    <property type="project" value="InterPro"/>
</dbReference>
<dbReference type="InterPro" id="IPR036397">
    <property type="entry name" value="RNaseH_sf"/>
</dbReference>
<evidence type="ECO:0000256" key="1">
    <source>
        <dbReference type="SAM" id="MobiDB-lite"/>
    </source>
</evidence>
<dbReference type="PANTHER" id="PTHR46148:SF56">
    <property type="entry name" value="RETROTRANSPOSON PROTEIN"/>
    <property type="match status" value="1"/>
</dbReference>
<feature type="domain" description="Integrase catalytic" evidence="2">
    <location>
        <begin position="72"/>
        <end position="241"/>
    </location>
</feature>
<dbReference type="AlphaFoldDB" id="A0AAF0U9K0"/>
<dbReference type="InterPro" id="IPR005162">
    <property type="entry name" value="Retrotrans_gag_dom"/>
</dbReference>
<dbReference type="GO" id="GO:0015074">
    <property type="term" value="P:DNA integration"/>
    <property type="evidence" value="ECO:0007669"/>
    <property type="project" value="InterPro"/>
</dbReference>
<dbReference type="Pfam" id="PF03732">
    <property type="entry name" value="Retrotrans_gag"/>
    <property type="match status" value="1"/>
</dbReference>
<feature type="compositionally biased region" description="Polar residues" evidence="1">
    <location>
        <begin position="113"/>
        <end position="128"/>
    </location>
</feature>
<dbReference type="InterPro" id="IPR023780">
    <property type="entry name" value="Chromo_domain"/>
</dbReference>
<gene>
    <name evidence="3" type="ORF">MTR67_035468</name>
</gene>
<dbReference type="InterPro" id="IPR056924">
    <property type="entry name" value="SH3_Tf2-1"/>
</dbReference>
<dbReference type="Pfam" id="PF00385">
    <property type="entry name" value="Chromo"/>
    <property type="match status" value="1"/>
</dbReference>
<dbReference type="Gene3D" id="3.30.420.10">
    <property type="entry name" value="Ribonuclease H-like superfamily/Ribonuclease H"/>
    <property type="match status" value="1"/>
</dbReference>
<evidence type="ECO:0000259" key="2">
    <source>
        <dbReference type="PROSITE" id="PS50994"/>
    </source>
</evidence>
<evidence type="ECO:0000313" key="3">
    <source>
        <dbReference type="EMBL" id="WMV42083.1"/>
    </source>
</evidence>
<organism evidence="3 4">
    <name type="scientific">Solanum verrucosum</name>
    <dbReference type="NCBI Taxonomy" id="315347"/>
    <lineage>
        <taxon>Eukaryota</taxon>
        <taxon>Viridiplantae</taxon>
        <taxon>Streptophyta</taxon>
        <taxon>Embryophyta</taxon>
        <taxon>Tracheophyta</taxon>
        <taxon>Spermatophyta</taxon>
        <taxon>Magnoliopsida</taxon>
        <taxon>eudicotyledons</taxon>
        <taxon>Gunneridae</taxon>
        <taxon>Pentapetalae</taxon>
        <taxon>asterids</taxon>
        <taxon>lamiids</taxon>
        <taxon>Solanales</taxon>
        <taxon>Solanaceae</taxon>
        <taxon>Solanoideae</taxon>
        <taxon>Solaneae</taxon>
        <taxon>Solanum</taxon>
    </lineage>
</organism>
<proteinExistence type="predicted"/>
<dbReference type="PANTHER" id="PTHR46148">
    <property type="entry name" value="CHROMO DOMAIN-CONTAINING PROTEIN"/>
    <property type="match status" value="1"/>
</dbReference>
<name>A0AAF0U9K0_SOLVR</name>
<dbReference type="InterPro" id="IPR001584">
    <property type="entry name" value="Integrase_cat-core"/>
</dbReference>
<dbReference type="SUPFAM" id="SSF53098">
    <property type="entry name" value="Ribonuclease H-like"/>
    <property type="match status" value="1"/>
</dbReference>
<sequence>MIENLSSLLSLTAELKEAKAREFLTLKQESLSVHEYGLKFTQLSRYAPEMVVDMRSRISLFVAGLSRLSRKEGRATMKIGDMDISRLMVYVQQIEEEKLRDRKEFRNKKAKTWNESGQQNSNVNRSSFQQKQKQKQKRHSPSSASAPALRNKYRGAQFTAQFWKSFQKGLRSKVNFGFAFHPQTDGQAEHTIQTLEDMLRACVIDFQGNWDDHLPLIQFAYNNSYYSSIQMAPYEAFYGRICRSPIGRQKSYTDVRRRELDFEVDDWVYLKVSPMKGVMRFGKKGKLNPRYIRPYRIAKKIDKVTYELELPQELAAVHLVFHVSMLKKCMGDLSLIIPTEDIGINDSLCYEEIPVQILDRQVRKLRPKELASVKVLWRNQFVEEATWEAEEDMKKRYPHLFEIGEISDQGTNSLLSTLSFIS</sequence>
<dbReference type="PROSITE" id="PS50994">
    <property type="entry name" value="INTEGRASE"/>
    <property type="match status" value="1"/>
</dbReference>
<dbReference type="Pfam" id="PF24626">
    <property type="entry name" value="SH3_Tf2-1"/>
    <property type="match status" value="1"/>
</dbReference>
<dbReference type="InterPro" id="IPR012337">
    <property type="entry name" value="RNaseH-like_sf"/>
</dbReference>
<protein>
    <recommendedName>
        <fullName evidence="2">Integrase catalytic domain-containing protein</fullName>
    </recommendedName>
</protein>
<dbReference type="EMBL" id="CP133619">
    <property type="protein sequence ID" value="WMV42083.1"/>
    <property type="molecule type" value="Genomic_DNA"/>
</dbReference>
<reference evidence="3" key="1">
    <citation type="submission" date="2023-08" db="EMBL/GenBank/DDBJ databases">
        <title>A de novo genome assembly of Solanum verrucosum Schlechtendal, a Mexican diploid species geographically isolated from the other diploid A-genome species in potato relatives.</title>
        <authorList>
            <person name="Hosaka K."/>
        </authorList>
    </citation>
    <scope>NUCLEOTIDE SEQUENCE</scope>
    <source>
        <tissue evidence="3">Young leaves</tissue>
    </source>
</reference>
<evidence type="ECO:0000313" key="4">
    <source>
        <dbReference type="Proteomes" id="UP001234989"/>
    </source>
</evidence>
<keyword evidence="4" id="KW-1185">Reference proteome</keyword>